<reference evidence="9" key="1">
    <citation type="submission" date="2022-11" db="UniProtKB">
        <authorList>
            <consortium name="WormBaseParasite"/>
        </authorList>
    </citation>
    <scope>IDENTIFICATION</scope>
</reference>
<evidence type="ECO:0000256" key="6">
    <source>
        <dbReference type="SAM" id="Phobius"/>
    </source>
</evidence>
<dbReference type="WBParaSite" id="PSAMB.scaffold1816size27653.g15133.t1">
    <property type="protein sequence ID" value="PSAMB.scaffold1816size27653.g15133.t1"/>
    <property type="gene ID" value="PSAMB.scaffold1816size27653.g15133"/>
</dbReference>
<comment type="subcellular location">
    <subcellularLocation>
        <location evidence="1">Membrane</location>
        <topology evidence="1">Multi-pass membrane protein</topology>
    </subcellularLocation>
</comment>
<dbReference type="GO" id="GO:0055075">
    <property type="term" value="P:potassium ion homeostasis"/>
    <property type="evidence" value="ECO:0007669"/>
    <property type="project" value="TreeGrafter"/>
</dbReference>
<feature type="region of interest" description="Disordered" evidence="5">
    <location>
        <begin position="188"/>
        <end position="237"/>
    </location>
</feature>
<dbReference type="InterPro" id="IPR004842">
    <property type="entry name" value="SLC12A_fam"/>
</dbReference>
<organism evidence="8 9">
    <name type="scientific">Plectus sambesii</name>
    <dbReference type="NCBI Taxonomy" id="2011161"/>
    <lineage>
        <taxon>Eukaryota</taxon>
        <taxon>Metazoa</taxon>
        <taxon>Ecdysozoa</taxon>
        <taxon>Nematoda</taxon>
        <taxon>Chromadorea</taxon>
        <taxon>Plectida</taxon>
        <taxon>Plectina</taxon>
        <taxon>Plectoidea</taxon>
        <taxon>Plectidae</taxon>
        <taxon>Plectus</taxon>
    </lineage>
</organism>
<dbReference type="GO" id="GO:0015379">
    <property type="term" value="F:potassium:chloride symporter activity"/>
    <property type="evidence" value="ECO:0007669"/>
    <property type="project" value="TreeGrafter"/>
</dbReference>
<dbReference type="PANTHER" id="PTHR11827">
    <property type="entry name" value="SOLUTE CARRIER FAMILY 12, CATION COTRANSPORTERS"/>
    <property type="match status" value="1"/>
</dbReference>
<feature type="transmembrane region" description="Helical" evidence="6">
    <location>
        <begin position="12"/>
        <end position="38"/>
    </location>
</feature>
<keyword evidence="2 6" id="KW-0812">Transmembrane</keyword>
<evidence type="ECO:0000256" key="4">
    <source>
        <dbReference type="ARBA" id="ARBA00023136"/>
    </source>
</evidence>
<feature type="compositionally biased region" description="Polar residues" evidence="5">
    <location>
        <begin position="216"/>
        <end position="237"/>
    </location>
</feature>
<evidence type="ECO:0000256" key="2">
    <source>
        <dbReference type="ARBA" id="ARBA00022692"/>
    </source>
</evidence>
<feature type="domain" description="Amino acid permease/ SLC12A" evidence="7">
    <location>
        <begin position="1"/>
        <end position="153"/>
    </location>
</feature>
<evidence type="ECO:0000259" key="7">
    <source>
        <dbReference type="Pfam" id="PF00324"/>
    </source>
</evidence>
<dbReference type="GO" id="GO:0055064">
    <property type="term" value="P:chloride ion homeostasis"/>
    <property type="evidence" value="ECO:0007669"/>
    <property type="project" value="TreeGrafter"/>
</dbReference>
<dbReference type="Proteomes" id="UP000887566">
    <property type="component" value="Unplaced"/>
</dbReference>
<evidence type="ECO:0000256" key="1">
    <source>
        <dbReference type="ARBA" id="ARBA00004141"/>
    </source>
</evidence>
<dbReference type="InterPro" id="IPR004841">
    <property type="entry name" value="AA-permease/SLC12A_dom"/>
</dbReference>
<proteinExistence type="predicted"/>
<feature type="transmembrane region" description="Helical" evidence="6">
    <location>
        <begin position="131"/>
        <end position="151"/>
    </location>
</feature>
<accession>A0A914VDG9</accession>
<dbReference type="AlphaFoldDB" id="A0A914VDG9"/>
<evidence type="ECO:0000313" key="8">
    <source>
        <dbReference type="Proteomes" id="UP000887566"/>
    </source>
</evidence>
<evidence type="ECO:0000256" key="3">
    <source>
        <dbReference type="ARBA" id="ARBA00022989"/>
    </source>
</evidence>
<dbReference type="GO" id="GO:0016020">
    <property type="term" value="C:membrane"/>
    <property type="evidence" value="ECO:0007669"/>
    <property type="project" value="UniProtKB-SubCell"/>
</dbReference>
<keyword evidence="4 6" id="KW-0472">Membrane</keyword>
<dbReference type="Gene3D" id="1.20.1740.10">
    <property type="entry name" value="Amino acid/polyamine transporter I"/>
    <property type="match status" value="1"/>
</dbReference>
<feature type="transmembrane region" description="Helical" evidence="6">
    <location>
        <begin position="107"/>
        <end position="125"/>
    </location>
</feature>
<evidence type="ECO:0000256" key="5">
    <source>
        <dbReference type="SAM" id="MobiDB-lite"/>
    </source>
</evidence>
<dbReference type="PANTHER" id="PTHR11827:SF6">
    <property type="entry name" value="SOLUTE CARRIER FAMILY 12 MEMBER 8"/>
    <property type="match status" value="1"/>
</dbReference>
<name>A0A914VDG9_9BILA</name>
<dbReference type="GO" id="GO:0006884">
    <property type="term" value="P:cell volume homeostasis"/>
    <property type="evidence" value="ECO:0007669"/>
    <property type="project" value="TreeGrafter"/>
</dbReference>
<keyword evidence="3 6" id="KW-1133">Transmembrane helix</keyword>
<dbReference type="Pfam" id="PF00324">
    <property type="entry name" value="AA_permease"/>
    <property type="match status" value="1"/>
</dbReference>
<evidence type="ECO:0000313" key="9">
    <source>
        <dbReference type="WBParaSite" id="PSAMB.scaffold1816size27653.g15133.t1"/>
    </source>
</evidence>
<sequence>MSGDLKNPSKNIPLGELAAVGTSSGFCFLFIMALGGVATREALLCDSMIAERASLTKIFFLAGLYISSLSSTLGGMYGTPRVMQSIAAEHIIPALAPLEVGRGPNKIPVVASLVMTAISLIFVLVGNLNQLAILSTMPFLITYAFVNYSYVSLAMTYDLITVNDLSRAAGLPASYGSMGNIKAHAGQGTSDLDNLFPERTAKPIKPEPGNPESEALNAQQHDGQQPLQNSEPSVYYS</sequence>
<keyword evidence="8" id="KW-1185">Reference proteome</keyword>
<feature type="transmembrane region" description="Helical" evidence="6">
    <location>
        <begin position="58"/>
        <end position="77"/>
    </location>
</feature>
<protein>
    <submittedName>
        <fullName evidence="9">Amino acid permease/ SLC12A domain-containing protein</fullName>
    </submittedName>
</protein>
<dbReference type="GO" id="GO:1990573">
    <property type="term" value="P:potassium ion import across plasma membrane"/>
    <property type="evidence" value="ECO:0007669"/>
    <property type="project" value="TreeGrafter"/>
</dbReference>